<accession>G2YDC8</accession>
<sequence>MDDKAYLCTLTYNVLLDVSIAQTSRLLEDSRTILEVIGELEPQQSTCGNMAILNVLHLDPRISFFELFLNFVESAQLSRPRDQELIAMTMKT</sequence>
<reference evidence="2" key="1">
    <citation type="journal article" date="2011" name="PLoS Genet.">
        <title>Genomic analysis of the necrotrophic fungal pathogens Sclerotinia sclerotiorum and Botrytis cinerea.</title>
        <authorList>
            <person name="Amselem J."/>
            <person name="Cuomo C.A."/>
            <person name="van Kan J.A."/>
            <person name="Viaud M."/>
            <person name="Benito E.P."/>
            <person name="Couloux A."/>
            <person name="Coutinho P.M."/>
            <person name="de Vries R.P."/>
            <person name="Dyer P.S."/>
            <person name="Fillinger S."/>
            <person name="Fournier E."/>
            <person name="Gout L."/>
            <person name="Hahn M."/>
            <person name="Kohn L."/>
            <person name="Lapalu N."/>
            <person name="Plummer K.M."/>
            <person name="Pradier J.M."/>
            <person name="Quevillon E."/>
            <person name="Sharon A."/>
            <person name="Simon A."/>
            <person name="ten Have A."/>
            <person name="Tudzynski B."/>
            <person name="Tudzynski P."/>
            <person name="Wincker P."/>
            <person name="Andrew M."/>
            <person name="Anthouard V."/>
            <person name="Beever R.E."/>
            <person name="Beffa R."/>
            <person name="Benoit I."/>
            <person name="Bouzid O."/>
            <person name="Brault B."/>
            <person name="Chen Z."/>
            <person name="Choquer M."/>
            <person name="Collemare J."/>
            <person name="Cotton P."/>
            <person name="Danchin E.G."/>
            <person name="Da Silva C."/>
            <person name="Gautier A."/>
            <person name="Giraud C."/>
            <person name="Giraud T."/>
            <person name="Gonzalez C."/>
            <person name="Grossetete S."/>
            <person name="Guldener U."/>
            <person name="Henrissat B."/>
            <person name="Howlett B.J."/>
            <person name="Kodira C."/>
            <person name="Kretschmer M."/>
            <person name="Lappartient A."/>
            <person name="Leroch M."/>
            <person name="Levis C."/>
            <person name="Mauceli E."/>
            <person name="Neuveglise C."/>
            <person name="Oeser B."/>
            <person name="Pearson M."/>
            <person name="Poulain J."/>
            <person name="Poussereau N."/>
            <person name="Quesneville H."/>
            <person name="Rascle C."/>
            <person name="Schumacher J."/>
            <person name="Segurens B."/>
            <person name="Sexton A."/>
            <person name="Silva E."/>
            <person name="Sirven C."/>
            <person name="Soanes D.M."/>
            <person name="Talbot N.J."/>
            <person name="Templeton M."/>
            <person name="Yandava C."/>
            <person name="Yarden O."/>
            <person name="Zeng Q."/>
            <person name="Rollins J.A."/>
            <person name="Lebrun M.H."/>
            <person name="Dickman M."/>
        </authorList>
    </citation>
    <scope>NUCLEOTIDE SEQUENCE [LARGE SCALE GENOMIC DNA]</scope>
    <source>
        <strain evidence="2">T4</strain>
    </source>
</reference>
<dbReference type="STRING" id="999810.G2YDC8"/>
<organism evidence="1 2">
    <name type="scientific">Botryotinia fuckeliana (strain T4)</name>
    <name type="common">Noble rot fungus</name>
    <name type="synonym">Botrytis cinerea</name>
    <dbReference type="NCBI Taxonomy" id="999810"/>
    <lineage>
        <taxon>Eukaryota</taxon>
        <taxon>Fungi</taxon>
        <taxon>Dikarya</taxon>
        <taxon>Ascomycota</taxon>
        <taxon>Pezizomycotina</taxon>
        <taxon>Leotiomycetes</taxon>
        <taxon>Helotiales</taxon>
        <taxon>Sclerotiniaceae</taxon>
        <taxon>Botrytis</taxon>
    </lineage>
</organism>
<dbReference type="Proteomes" id="UP000008177">
    <property type="component" value="Unplaced contigs"/>
</dbReference>
<name>G2YDC8_BOTF4</name>
<dbReference type="AlphaFoldDB" id="G2YDC8"/>
<dbReference type="HOGENOM" id="CLU_2413019_0_0_1"/>
<evidence type="ECO:0000313" key="2">
    <source>
        <dbReference type="Proteomes" id="UP000008177"/>
    </source>
</evidence>
<dbReference type="OrthoDB" id="103819at2759"/>
<gene>
    <name evidence="1" type="ORF">BofuT4_uP094840.1</name>
</gene>
<dbReference type="InParanoid" id="G2YDC8"/>
<protein>
    <submittedName>
        <fullName evidence="1">Uncharacterized protein</fullName>
    </submittedName>
</protein>
<dbReference type="EMBL" id="FQ790321">
    <property type="protein sequence ID" value="CCD49776.1"/>
    <property type="molecule type" value="Genomic_DNA"/>
</dbReference>
<evidence type="ECO:0000313" key="1">
    <source>
        <dbReference type="EMBL" id="CCD49776.1"/>
    </source>
</evidence>
<proteinExistence type="predicted"/>